<sequence>MPIGGLLGGLGASAIGVTTTFGVIAVIYVGVCLAPLSGGRWRLMEKAAIDQDRVAA</sequence>
<accession>A0ABN6XY69</accession>
<proteinExistence type="predicted"/>
<name>A0ABN6XY69_9MICO</name>
<reference evidence="3" key="1">
    <citation type="journal article" date="2019" name="Int. J. Syst. Evol. Microbiol.">
        <title>The Global Catalogue of Microorganisms (GCM) 10K type strain sequencing project: providing services to taxonomists for standard genome sequencing and annotation.</title>
        <authorList>
            <consortium name="The Broad Institute Genomics Platform"/>
            <consortium name="The Broad Institute Genome Sequencing Center for Infectious Disease"/>
            <person name="Wu L."/>
            <person name="Ma J."/>
        </authorList>
    </citation>
    <scope>NUCLEOTIDE SEQUENCE [LARGE SCALE GENOMIC DNA]</scope>
    <source>
        <strain evidence="3">NBRC 108728</strain>
    </source>
</reference>
<keyword evidence="1" id="KW-0812">Transmembrane</keyword>
<evidence type="ECO:0000256" key="1">
    <source>
        <dbReference type="SAM" id="Phobius"/>
    </source>
</evidence>
<protein>
    <recommendedName>
        <fullName evidence="4">MFS transporter</fullName>
    </recommendedName>
</protein>
<evidence type="ECO:0000313" key="2">
    <source>
        <dbReference type="EMBL" id="BDZ49903.1"/>
    </source>
</evidence>
<feature type="transmembrane region" description="Helical" evidence="1">
    <location>
        <begin position="12"/>
        <end position="36"/>
    </location>
</feature>
<keyword evidence="1" id="KW-0472">Membrane</keyword>
<keyword evidence="1" id="KW-1133">Transmembrane helix</keyword>
<evidence type="ECO:0008006" key="4">
    <source>
        <dbReference type="Google" id="ProtNLM"/>
    </source>
</evidence>
<evidence type="ECO:0000313" key="3">
    <source>
        <dbReference type="Proteomes" id="UP001321486"/>
    </source>
</evidence>
<gene>
    <name evidence="2" type="ORF">GCM10025867_21440</name>
</gene>
<dbReference type="Proteomes" id="UP001321486">
    <property type="component" value="Chromosome"/>
</dbReference>
<organism evidence="2 3">
    <name type="scientific">Frondihabitans sucicola</name>
    <dbReference type="NCBI Taxonomy" id="1268041"/>
    <lineage>
        <taxon>Bacteria</taxon>
        <taxon>Bacillati</taxon>
        <taxon>Actinomycetota</taxon>
        <taxon>Actinomycetes</taxon>
        <taxon>Micrococcales</taxon>
        <taxon>Microbacteriaceae</taxon>
        <taxon>Frondihabitans</taxon>
    </lineage>
</organism>
<dbReference type="EMBL" id="AP027732">
    <property type="protein sequence ID" value="BDZ49903.1"/>
    <property type="molecule type" value="Genomic_DNA"/>
</dbReference>
<keyword evidence="3" id="KW-1185">Reference proteome</keyword>